<dbReference type="AlphaFoldDB" id="A0A0C9YZZ5"/>
<organism evidence="2 3">
    <name type="scientific">Pisolithus microcarpus 441</name>
    <dbReference type="NCBI Taxonomy" id="765257"/>
    <lineage>
        <taxon>Eukaryota</taxon>
        <taxon>Fungi</taxon>
        <taxon>Dikarya</taxon>
        <taxon>Basidiomycota</taxon>
        <taxon>Agaricomycotina</taxon>
        <taxon>Agaricomycetes</taxon>
        <taxon>Agaricomycetidae</taxon>
        <taxon>Boletales</taxon>
        <taxon>Sclerodermatineae</taxon>
        <taxon>Pisolithaceae</taxon>
        <taxon>Pisolithus</taxon>
    </lineage>
</organism>
<proteinExistence type="predicted"/>
<evidence type="ECO:0000313" key="3">
    <source>
        <dbReference type="Proteomes" id="UP000054018"/>
    </source>
</evidence>
<reference evidence="3" key="2">
    <citation type="submission" date="2015-01" db="EMBL/GenBank/DDBJ databases">
        <title>Evolutionary Origins and Diversification of the Mycorrhizal Mutualists.</title>
        <authorList>
            <consortium name="DOE Joint Genome Institute"/>
            <consortium name="Mycorrhizal Genomics Consortium"/>
            <person name="Kohler A."/>
            <person name="Kuo A."/>
            <person name="Nagy L.G."/>
            <person name="Floudas D."/>
            <person name="Copeland A."/>
            <person name="Barry K.W."/>
            <person name="Cichocki N."/>
            <person name="Veneault-Fourrey C."/>
            <person name="LaButti K."/>
            <person name="Lindquist E.A."/>
            <person name="Lipzen A."/>
            <person name="Lundell T."/>
            <person name="Morin E."/>
            <person name="Murat C."/>
            <person name="Riley R."/>
            <person name="Ohm R."/>
            <person name="Sun H."/>
            <person name="Tunlid A."/>
            <person name="Henrissat B."/>
            <person name="Grigoriev I.V."/>
            <person name="Hibbett D.S."/>
            <person name="Martin F."/>
        </authorList>
    </citation>
    <scope>NUCLEOTIDE SEQUENCE [LARGE SCALE GENOMIC DNA]</scope>
    <source>
        <strain evidence="3">441</strain>
    </source>
</reference>
<protein>
    <submittedName>
        <fullName evidence="2">Uncharacterized protein</fullName>
    </submittedName>
</protein>
<feature type="compositionally biased region" description="Basic and acidic residues" evidence="1">
    <location>
        <begin position="52"/>
        <end position="64"/>
    </location>
</feature>
<keyword evidence="3" id="KW-1185">Reference proteome</keyword>
<dbReference type="HOGENOM" id="CLU_2639026_0_0_1"/>
<evidence type="ECO:0000256" key="1">
    <source>
        <dbReference type="SAM" id="MobiDB-lite"/>
    </source>
</evidence>
<dbReference type="Proteomes" id="UP000054018">
    <property type="component" value="Unassembled WGS sequence"/>
</dbReference>
<gene>
    <name evidence="2" type="ORF">PISMIDRAFT_680376</name>
</gene>
<sequence>MFRSNCNSPRLHIARNSETCGNKIEIPPCARYTGPGPSIHNADVPTASKKASSRDEFSSERESLGHQSTWTRAAWIL</sequence>
<feature type="region of interest" description="Disordered" evidence="1">
    <location>
        <begin position="34"/>
        <end position="66"/>
    </location>
</feature>
<reference evidence="2 3" key="1">
    <citation type="submission" date="2014-04" db="EMBL/GenBank/DDBJ databases">
        <authorList>
            <consortium name="DOE Joint Genome Institute"/>
            <person name="Kuo A."/>
            <person name="Kohler A."/>
            <person name="Costa M.D."/>
            <person name="Nagy L.G."/>
            <person name="Floudas D."/>
            <person name="Copeland A."/>
            <person name="Barry K.W."/>
            <person name="Cichocki N."/>
            <person name="Veneault-Fourrey C."/>
            <person name="LaButti K."/>
            <person name="Lindquist E.A."/>
            <person name="Lipzen A."/>
            <person name="Lundell T."/>
            <person name="Morin E."/>
            <person name="Murat C."/>
            <person name="Sun H."/>
            <person name="Tunlid A."/>
            <person name="Henrissat B."/>
            <person name="Grigoriev I.V."/>
            <person name="Hibbett D.S."/>
            <person name="Martin F."/>
            <person name="Nordberg H.P."/>
            <person name="Cantor M.N."/>
            <person name="Hua S.X."/>
        </authorList>
    </citation>
    <scope>NUCLEOTIDE SEQUENCE [LARGE SCALE GENOMIC DNA]</scope>
    <source>
        <strain evidence="2 3">441</strain>
    </source>
</reference>
<evidence type="ECO:0000313" key="2">
    <source>
        <dbReference type="EMBL" id="KIK22351.1"/>
    </source>
</evidence>
<accession>A0A0C9YZZ5</accession>
<dbReference type="EMBL" id="KN833740">
    <property type="protein sequence ID" value="KIK22351.1"/>
    <property type="molecule type" value="Genomic_DNA"/>
</dbReference>
<name>A0A0C9YZZ5_9AGAM</name>